<keyword evidence="4" id="KW-0547">Nucleotide-binding</keyword>
<evidence type="ECO:0000256" key="4">
    <source>
        <dbReference type="ARBA" id="ARBA00022741"/>
    </source>
</evidence>
<dbReference type="Proteomes" id="UP000007813">
    <property type="component" value="Unassembled WGS sequence"/>
</dbReference>
<organism evidence="9 10">
    <name type="scientific">Halogranum salarium B-1</name>
    <dbReference type="NCBI Taxonomy" id="1210908"/>
    <lineage>
        <taxon>Archaea</taxon>
        <taxon>Methanobacteriati</taxon>
        <taxon>Methanobacteriota</taxon>
        <taxon>Stenosarchaea group</taxon>
        <taxon>Halobacteria</taxon>
        <taxon>Halobacteriales</taxon>
        <taxon>Haloferacaceae</taxon>
    </lineage>
</organism>
<feature type="transmembrane region" description="Helical" evidence="7">
    <location>
        <begin position="35"/>
        <end position="56"/>
    </location>
</feature>
<evidence type="ECO:0000256" key="3">
    <source>
        <dbReference type="ARBA" id="ARBA00022679"/>
    </source>
</evidence>
<reference evidence="9 10" key="1">
    <citation type="journal article" date="2012" name="J. Bacteriol.">
        <title>Draft Genome Sequence of the Extremely Halophilic Archaeon Halogranum salarium B-1T.</title>
        <authorList>
            <person name="Kim K.K."/>
            <person name="Lee K.C."/>
            <person name="Lee J.S."/>
        </authorList>
    </citation>
    <scope>NUCLEOTIDE SEQUENCE [LARGE SCALE GENOMIC DNA]</scope>
    <source>
        <strain evidence="9 10">B-1</strain>
    </source>
</reference>
<dbReference type="SUPFAM" id="SSF55874">
    <property type="entry name" value="ATPase domain of HSP90 chaperone/DNA topoisomerase II/histidine kinase"/>
    <property type="match status" value="1"/>
</dbReference>
<evidence type="ECO:0000256" key="1">
    <source>
        <dbReference type="ARBA" id="ARBA00000085"/>
    </source>
</evidence>
<keyword evidence="6" id="KW-0067">ATP-binding</keyword>
<dbReference type="GO" id="GO:0005524">
    <property type="term" value="F:ATP binding"/>
    <property type="evidence" value="ECO:0007669"/>
    <property type="project" value="UniProtKB-KW"/>
</dbReference>
<accession>J3JGF3</accession>
<dbReference type="AlphaFoldDB" id="J3JGF3"/>
<dbReference type="EMBL" id="ALJD01000004">
    <property type="protein sequence ID" value="EJN60051.1"/>
    <property type="molecule type" value="Genomic_DNA"/>
</dbReference>
<dbReference type="OrthoDB" id="342253at2157"/>
<evidence type="ECO:0000313" key="9">
    <source>
        <dbReference type="EMBL" id="EJN60051.1"/>
    </source>
</evidence>
<evidence type="ECO:0000259" key="8">
    <source>
        <dbReference type="PROSITE" id="PS50109"/>
    </source>
</evidence>
<dbReference type="RefSeq" id="WP_009367291.1">
    <property type="nucleotide sequence ID" value="NZ_ALJD01000004.1"/>
</dbReference>
<dbReference type="SMART" id="SM00387">
    <property type="entry name" value="HATPase_c"/>
    <property type="match status" value="1"/>
</dbReference>
<dbReference type="eggNOG" id="arCOG02364">
    <property type="taxonomic scope" value="Archaea"/>
</dbReference>
<dbReference type="InterPro" id="IPR036890">
    <property type="entry name" value="HATPase_C_sf"/>
</dbReference>
<dbReference type="CDD" id="cd00075">
    <property type="entry name" value="HATPase"/>
    <property type="match status" value="1"/>
</dbReference>
<feature type="transmembrane region" description="Helical" evidence="7">
    <location>
        <begin position="105"/>
        <end position="126"/>
    </location>
</feature>
<keyword evidence="7" id="KW-0812">Transmembrane</keyword>
<dbReference type="PRINTS" id="PR00344">
    <property type="entry name" value="BCTRLSENSOR"/>
</dbReference>
<feature type="transmembrane region" description="Helical" evidence="7">
    <location>
        <begin position="68"/>
        <end position="93"/>
    </location>
</feature>
<evidence type="ECO:0000256" key="5">
    <source>
        <dbReference type="ARBA" id="ARBA00022777"/>
    </source>
</evidence>
<evidence type="ECO:0000256" key="6">
    <source>
        <dbReference type="ARBA" id="ARBA00022840"/>
    </source>
</evidence>
<sequence length="373" mass="40583">MRRECDVSAIPHALFVLLSVCLVATRFGVRGQPRTVVVVETLLPLSLAVGIAYAGYRFSMLEPTHRQVLFAGGILCGGCLYGASFVALIEWVQSLGGSTPVDARYMVLVAGVGGVAMATVIAHYYVGYANRIADATAASNRANQLQRQASILNRTLRHNIRNELTITRGWLDIAFDAEDPRDAARGREIVYERLDNLESASETARQIQKLAREECVPTDVVADVETVVAEFRHAWPDVTVTTTLPATRSALIRARVDVALREALANAVEHNDPETLTVAVSVTLDEDAPDAEGRWCVEISDDGTGIPPIEVDALSGTQSDPLRHGQGLGLYLIQTVVERAGGSLEIDENVPMGTTVRFLLPRGDTQAERRRRE</sequence>
<protein>
    <recommendedName>
        <fullName evidence="2">histidine kinase</fullName>
        <ecNumber evidence="2">2.7.13.3</ecNumber>
    </recommendedName>
</protein>
<dbReference type="InterPro" id="IPR050980">
    <property type="entry name" value="2C_sensor_his_kinase"/>
</dbReference>
<dbReference type="GO" id="GO:0004673">
    <property type="term" value="F:protein histidine kinase activity"/>
    <property type="evidence" value="ECO:0007669"/>
    <property type="project" value="UniProtKB-EC"/>
</dbReference>
<gene>
    <name evidence="9" type="ORF">HSB1_22090</name>
</gene>
<feature type="domain" description="Histidine kinase" evidence="8">
    <location>
        <begin position="155"/>
        <end position="364"/>
    </location>
</feature>
<proteinExistence type="predicted"/>
<dbReference type="PANTHER" id="PTHR44936">
    <property type="entry name" value="SENSOR PROTEIN CREC"/>
    <property type="match status" value="1"/>
</dbReference>
<keyword evidence="5" id="KW-0418">Kinase</keyword>
<comment type="catalytic activity">
    <reaction evidence="1">
        <text>ATP + protein L-histidine = ADP + protein N-phospho-L-histidine.</text>
        <dbReference type="EC" id="2.7.13.3"/>
    </reaction>
</comment>
<dbReference type="InterPro" id="IPR003594">
    <property type="entry name" value="HATPase_dom"/>
</dbReference>
<dbReference type="EC" id="2.7.13.3" evidence="2"/>
<dbReference type="Gene3D" id="3.30.565.10">
    <property type="entry name" value="Histidine kinase-like ATPase, C-terminal domain"/>
    <property type="match status" value="1"/>
</dbReference>
<dbReference type="InterPro" id="IPR005467">
    <property type="entry name" value="His_kinase_dom"/>
</dbReference>
<dbReference type="InterPro" id="IPR004358">
    <property type="entry name" value="Sig_transdc_His_kin-like_C"/>
</dbReference>
<evidence type="ECO:0000313" key="10">
    <source>
        <dbReference type="Proteomes" id="UP000007813"/>
    </source>
</evidence>
<keyword evidence="7" id="KW-1133">Transmembrane helix</keyword>
<dbReference type="Pfam" id="PF02518">
    <property type="entry name" value="HATPase_c"/>
    <property type="match status" value="1"/>
</dbReference>
<name>J3JGF3_9EURY</name>
<dbReference type="PROSITE" id="PS50109">
    <property type="entry name" value="HIS_KIN"/>
    <property type="match status" value="1"/>
</dbReference>
<keyword evidence="7" id="KW-0472">Membrane</keyword>
<keyword evidence="3" id="KW-0808">Transferase</keyword>
<feature type="transmembrane region" description="Helical" evidence="7">
    <location>
        <begin position="12"/>
        <end position="29"/>
    </location>
</feature>
<dbReference type="PANTHER" id="PTHR44936:SF10">
    <property type="entry name" value="SENSOR PROTEIN RSTB"/>
    <property type="match status" value="1"/>
</dbReference>
<evidence type="ECO:0000256" key="2">
    <source>
        <dbReference type="ARBA" id="ARBA00012438"/>
    </source>
</evidence>
<comment type="caution">
    <text evidence="9">The sequence shown here is derived from an EMBL/GenBank/DDBJ whole genome shotgun (WGS) entry which is preliminary data.</text>
</comment>
<evidence type="ECO:0000256" key="7">
    <source>
        <dbReference type="SAM" id="Phobius"/>
    </source>
</evidence>